<sequence length="206" mass="24184">MSAESNLVASQYVPHTSDNLEFTGYYYHHNRNPFYFLFIRKDKNIYIERINEHTKNNKYVDDIVMPFDVMAKDECLKKYYDMSVMLANNSKTIYYDSYGIETKQLISTYDTDSDDDDIKPLNIRNWCISSNFVWKNLRVSKTTTNLNCYYNIDPFTFEYNIDTEKKINSFMAAINSFAEYNGISSIVESEIIANYNNKLLMADANA</sequence>
<accession>A0A6C0LY54</accession>
<dbReference type="AlphaFoldDB" id="A0A6C0LY54"/>
<protein>
    <submittedName>
        <fullName evidence="1">Uncharacterized protein</fullName>
    </submittedName>
</protein>
<reference evidence="1" key="1">
    <citation type="journal article" date="2020" name="Nature">
        <title>Giant virus diversity and host interactions through global metagenomics.</title>
        <authorList>
            <person name="Schulz F."/>
            <person name="Roux S."/>
            <person name="Paez-Espino D."/>
            <person name="Jungbluth S."/>
            <person name="Walsh D.A."/>
            <person name="Denef V.J."/>
            <person name="McMahon K.D."/>
            <person name="Konstantinidis K.T."/>
            <person name="Eloe-Fadrosh E.A."/>
            <person name="Kyrpides N.C."/>
            <person name="Woyke T."/>
        </authorList>
    </citation>
    <scope>NUCLEOTIDE SEQUENCE</scope>
    <source>
        <strain evidence="1">GVMAG-S-1017244-22</strain>
    </source>
</reference>
<organism evidence="1">
    <name type="scientific">viral metagenome</name>
    <dbReference type="NCBI Taxonomy" id="1070528"/>
    <lineage>
        <taxon>unclassified sequences</taxon>
        <taxon>metagenomes</taxon>
        <taxon>organismal metagenomes</taxon>
    </lineage>
</organism>
<evidence type="ECO:0000313" key="1">
    <source>
        <dbReference type="EMBL" id="QHU34948.1"/>
    </source>
</evidence>
<dbReference type="EMBL" id="MN740581">
    <property type="protein sequence ID" value="QHU34948.1"/>
    <property type="molecule type" value="Genomic_DNA"/>
</dbReference>
<name>A0A6C0LY54_9ZZZZ</name>
<proteinExistence type="predicted"/>